<evidence type="ECO:0000313" key="6">
    <source>
        <dbReference type="EMBL" id="BEQ15846.1"/>
    </source>
</evidence>
<evidence type="ECO:0000259" key="5">
    <source>
        <dbReference type="Pfam" id="PF02662"/>
    </source>
</evidence>
<organism evidence="6 7">
    <name type="scientific">Desulfoferula mesophila</name>
    <dbReference type="NCBI Taxonomy" id="3058419"/>
    <lineage>
        <taxon>Bacteria</taxon>
        <taxon>Pseudomonadati</taxon>
        <taxon>Thermodesulfobacteriota</taxon>
        <taxon>Desulfarculia</taxon>
        <taxon>Desulfarculales</taxon>
        <taxon>Desulfarculaceae</taxon>
        <taxon>Desulfoferula</taxon>
    </lineage>
</organism>
<sequence length="69" mass="7686">MSDNEQFQPRIAAFLCNWCSYGAADLAGVSRLQYPPNIHVIRIPCTGRMSPKFILQAFRQGVDGVWVSG</sequence>
<dbReference type="Proteomes" id="UP001366166">
    <property type="component" value="Chromosome"/>
</dbReference>
<keyword evidence="2" id="KW-0560">Oxidoreductase</keyword>
<dbReference type="GO" id="GO:0046872">
    <property type="term" value="F:metal ion binding"/>
    <property type="evidence" value="ECO:0007669"/>
    <property type="project" value="UniProtKB-KW"/>
</dbReference>
<keyword evidence="7" id="KW-1185">Reference proteome</keyword>
<keyword evidence="1" id="KW-0479">Metal-binding</keyword>
<dbReference type="KEGG" id="dmp:FAK_29120"/>
<evidence type="ECO:0000256" key="3">
    <source>
        <dbReference type="ARBA" id="ARBA00023004"/>
    </source>
</evidence>
<proteinExistence type="predicted"/>
<dbReference type="Pfam" id="PF02662">
    <property type="entry name" value="FlpD"/>
    <property type="match status" value="1"/>
</dbReference>
<dbReference type="EMBL" id="AP028679">
    <property type="protein sequence ID" value="BEQ15846.1"/>
    <property type="molecule type" value="Genomic_DNA"/>
</dbReference>
<dbReference type="AlphaFoldDB" id="A0AAU9EZA7"/>
<evidence type="ECO:0000313" key="7">
    <source>
        <dbReference type="Proteomes" id="UP001366166"/>
    </source>
</evidence>
<protein>
    <recommendedName>
        <fullName evidence="5">F420-non-reducing hydrogenase iron-sulfur subunit D domain-containing protein</fullName>
    </recommendedName>
</protein>
<dbReference type="GO" id="GO:0016491">
    <property type="term" value="F:oxidoreductase activity"/>
    <property type="evidence" value="ECO:0007669"/>
    <property type="project" value="UniProtKB-KW"/>
</dbReference>
<accession>A0AAU9EZA7</accession>
<dbReference type="GO" id="GO:0051536">
    <property type="term" value="F:iron-sulfur cluster binding"/>
    <property type="evidence" value="ECO:0007669"/>
    <property type="project" value="UniProtKB-KW"/>
</dbReference>
<dbReference type="InterPro" id="IPR003813">
    <property type="entry name" value="MvhD/FlpD"/>
</dbReference>
<evidence type="ECO:0000256" key="1">
    <source>
        <dbReference type="ARBA" id="ARBA00022723"/>
    </source>
</evidence>
<evidence type="ECO:0000256" key="4">
    <source>
        <dbReference type="ARBA" id="ARBA00023014"/>
    </source>
</evidence>
<evidence type="ECO:0000256" key="2">
    <source>
        <dbReference type="ARBA" id="ARBA00023002"/>
    </source>
</evidence>
<reference evidence="7" key="1">
    <citation type="journal article" date="2023" name="Arch. Microbiol.">
        <title>Desulfoferula mesophilus gen. nov. sp. nov., a mesophilic sulfate-reducing bacterium isolated from a brackish lake sediment.</title>
        <authorList>
            <person name="Watanabe T."/>
            <person name="Yabe T."/>
            <person name="Tsuji J.M."/>
            <person name="Fukui M."/>
        </authorList>
    </citation>
    <scope>NUCLEOTIDE SEQUENCE [LARGE SCALE GENOMIC DNA]</scope>
    <source>
        <strain evidence="7">12FAK</strain>
    </source>
</reference>
<name>A0AAU9EZA7_9BACT</name>
<keyword evidence="4" id="KW-0411">Iron-sulfur</keyword>
<gene>
    <name evidence="6" type="ORF">FAK_29120</name>
</gene>
<keyword evidence="3" id="KW-0408">Iron</keyword>
<feature type="domain" description="F420-non-reducing hydrogenase iron-sulfur subunit D" evidence="5">
    <location>
        <begin position="11"/>
        <end position="69"/>
    </location>
</feature>